<organism evidence="2">
    <name type="scientific">Tuwongella immobilis</name>
    <dbReference type="NCBI Taxonomy" id="692036"/>
    <lineage>
        <taxon>Bacteria</taxon>
        <taxon>Pseudomonadati</taxon>
        <taxon>Planctomycetota</taxon>
        <taxon>Planctomycetia</taxon>
        <taxon>Gemmatales</taxon>
        <taxon>Gemmataceae</taxon>
        <taxon>Tuwongella</taxon>
    </lineage>
</organism>
<name>A0A6C2YKP6_9BACT</name>
<dbReference type="InterPro" id="IPR028994">
    <property type="entry name" value="Integrin_alpha_N"/>
</dbReference>
<evidence type="ECO:0000313" key="2">
    <source>
        <dbReference type="EMBL" id="VIP01683.1"/>
    </source>
</evidence>
<reference evidence="2" key="1">
    <citation type="submission" date="2019-04" db="EMBL/GenBank/DDBJ databases">
        <authorList>
            <consortium name="Science for Life Laboratories"/>
        </authorList>
    </citation>
    <scope>NUCLEOTIDE SEQUENCE</scope>
    <source>
        <strain evidence="2">MBLW1</strain>
    </source>
</reference>
<dbReference type="Pfam" id="PF13517">
    <property type="entry name" value="FG-GAP_3"/>
    <property type="match status" value="1"/>
</dbReference>
<dbReference type="EMBL" id="LR593887">
    <property type="protein sequence ID" value="VTR99137.1"/>
    <property type="molecule type" value="Genomic_DNA"/>
</dbReference>
<accession>A0A6C2YKP6</accession>
<dbReference type="AlphaFoldDB" id="A0A6C2YKP6"/>
<dbReference type="Gene3D" id="2.130.10.130">
    <property type="entry name" value="Integrin alpha, N-terminal"/>
    <property type="match status" value="1"/>
</dbReference>
<dbReference type="RefSeq" id="WP_162656913.1">
    <property type="nucleotide sequence ID" value="NZ_LR593887.1"/>
</dbReference>
<dbReference type="InParanoid" id="A0A6C2YKP6"/>
<proteinExistence type="predicted"/>
<dbReference type="KEGG" id="tim:GMBLW1_22770"/>
<dbReference type="Proteomes" id="UP000464378">
    <property type="component" value="Chromosome"/>
</dbReference>
<keyword evidence="1" id="KW-0732">Signal</keyword>
<protein>
    <submittedName>
        <fullName evidence="2">Uncharacterized protein</fullName>
    </submittedName>
</protein>
<evidence type="ECO:0000256" key="1">
    <source>
        <dbReference type="ARBA" id="ARBA00022729"/>
    </source>
</evidence>
<evidence type="ECO:0000313" key="3">
    <source>
        <dbReference type="Proteomes" id="UP000464378"/>
    </source>
</evidence>
<dbReference type="SUPFAM" id="SSF69318">
    <property type="entry name" value="Integrin alpha N-terminal domain"/>
    <property type="match status" value="2"/>
</dbReference>
<gene>
    <name evidence="2" type="ORF">GMBLW1_22770</name>
</gene>
<dbReference type="EMBL" id="LR586016">
    <property type="protein sequence ID" value="VIP01683.1"/>
    <property type="molecule type" value="Genomic_DNA"/>
</dbReference>
<keyword evidence="3" id="KW-1185">Reference proteome</keyword>
<sequence>MFEQRSGLPALERTRSRPSLENLEARLAPAVIAADDPQTGVSYTIAPGTVLSPSRQQGVLDNDETTGANFGNPLVATVLTQPAYVTTGGTVIPQNALTLNQDGSFTFVAPQNAAPGVIEFTYTATDTVTLDSDTATVRIIITPEAGPRHAVSAGVGGGPIVRVYNSRTGLEVFSKMAFEDTFRGGVQTATGDLNGDGIDDVVATPNFGGGPVFVIYDGKTGAELFRDLAFSDPNYRGGLSVAIGDVDGDGDNEIILGAGAGGGPRIQVLNPIVNPAVNPFLDTPAILAVLPLGVGSFFAFESTFNGGVQVATGDVQGTGRDAIIVGAGDGGGPLVRVFDFVGLRTIGEFFAFDPSQRSGVSVAAGNFGRGVADIVVGAGIGAPMVNIHALNGALLNQFQAFPQDLPTGAQFLGGPTTNSAGFTGPSGAVLPTAVQPSGLVPFGDGLSAALLNPNTGNFVGSEGGVNVAVTQRDGDGIDDIVTGPGSGSSPRVRIFSGLTFVELENITAFNPNFFGGVFVGGNSGTDSQNRTP</sequence>
<dbReference type="InterPro" id="IPR013517">
    <property type="entry name" value="FG-GAP"/>
</dbReference>